<dbReference type="AlphaFoldDB" id="A0AAU9KCB1"/>
<name>A0AAU9KCB1_9CILI</name>
<protein>
    <submittedName>
        <fullName evidence="1">Uncharacterized protein</fullName>
    </submittedName>
</protein>
<evidence type="ECO:0000313" key="1">
    <source>
        <dbReference type="EMBL" id="CAG9335661.1"/>
    </source>
</evidence>
<gene>
    <name evidence="1" type="ORF">BSTOLATCC_MIC64126</name>
</gene>
<keyword evidence="2" id="KW-1185">Reference proteome</keyword>
<comment type="caution">
    <text evidence="1">The sequence shown here is derived from an EMBL/GenBank/DDBJ whole genome shotgun (WGS) entry which is preliminary data.</text>
</comment>
<reference evidence="1" key="1">
    <citation type="submission" date="2021-09" db="EMBL/GenBank/DDBJ databases">
        <authorList>
            <consortium name="AG Swart"/>
            <person name="Singh M."/>
            <person name="Singh A."/>
            <person name="Seah K."/>
            <person name="Emmerich C."/>
        </authorList>
    </citation>
    <scope>NUCLEOTIDE SEQUENCE</scope>
    <source>
        <strain evidence="1">ATCC30299</strain>
    </source>
</reference>
<dbReference type="Proteomes" id="UP001162131">
    <property type="component" value="Unassembled WGS sequence"/>
</dbReference>
<dbReference type="EMBL" id="CAJZBQ010000062">
    <property type="protein sequence ID" value="CAG9335661.1"/>
    <property type="molecule type" value="Genomic_DNA"/>
</dbReference>
<organism evidence="1 2">
    <name type="scientific">Blepharisma stoltei</name>
    <dbReference type="NCBI Taxonomy" id="1481888"/>
    <lineage>
        <taxon>Eukaryota</taxon>
        <taxon>Sar</taxon>
        <taxon>Alveolata</taxon>
        <taxon>Ciliophora</taxon>
        <taxon>Postciliodesmatophora</taxon>
        <taxon>Heterotrichea</taxon>
        <taxon>Heterotrichida</taxon>
        <taxon>Blepharismidae</taxon>
        <taxon>Blepharisma</taxon>
    </lineage>
</organism>
<evidence type="ECO:0000313" key="2">
    <source>
        <dbReference type="Proteomes" id="UP001162131"/>
    </source>
</evidence>
<sequence length="288" mass="32842">MSFSISHDSPFATAYSSFHTFSSPRGVGTKNLKSRLNTAVSPDSPKDFQMKHVPIITGELKAEELSRGYHTMTSYDALHLSPPATVVAQEKRKFNYQDFNIKGHRNDFDFSTLKPSHLCDLLADKRPDVKNKSPFYSTYESKLKHDGFGLNRGVFTVNSNQSYRVQRFSENLQSSLEDRLRKTAKHWEFPIMQTIKSEKDLKLDDDLVRKTLPVSLWANKMSMERFLKNSANKAKTSVRSSRLDSGKKDINSFENALKKRGGSMGFTEVNTFAYLKKPKNPKVRLSLV</sequence>
<proteinExistence type="predicted"/>
<accession>A0AAU9KCB1</accession>